<dbReference type="Pfam" id="PF01408">
    <property type="entry name" value="GFO_IDH_MocA"/>
    <property type="match status" value="1"/>
</dbReference>
<dbReference type="Gene3D" id="3.30.360.10">
    <property type="entry name" value="Dihydrodipicolinate Reductase, domain 2"/>
    <property type="match status" value="1"/>
</dbReference>
<dbReference type="Proteomes" id="UP000028525">
    <property type="component" value="Unassembled WGS sequence"/>
</dbReference>
<evidence type="ECO:0008006" key="5">
    <source>
        <dbReference type="Google" id="ProtNLM"/>
    </source>
</evidence>
<accession>A0A084JFU5</accession>
<keyword evidence="4" id="KW-1185">Reference proteome</keyword>
<dbReference type="InterPro" id="IPR055170">
    <property type="entry name" value="GFO_IDH_MocA-like_dom"/>
</dbReference>
<dbReference type="STRING" id="29354.IO98_20355"/>
<organism evidence="3 4">
    <name type="scientific">Lacrimispora celerecrescens</name>
    <dbReference type="NCBI Taxonomy" id="29354"/>
    <lineage>
        <taxon>Bacteria</taxon>
        <taxon>Bacillati</taxon>
        <taxon>Bacillota</taxon>
        <taxon>Clostridia</taxon>
        <taxon>Lachnospirales</taxon>
        <taxon>Lachnospiraceae</taxon>
        <taxon>Lacrimispora</taxon>
    </lineage>
</organism>
<comment type="caution">
    <text evidence="3">The sequence shown here is derived from an EMBL/GenBank/DDBJ whole genome shotgun (WGS) entry which is preliminary data.</text>
</comment>
<dbReference type="PANTHER" id="PTHR43249:SF1">
    <property type="entry name" value="D-GLUCOSIDE 3-DEHYDROGENASE"/>
    <property type="match status" value="1"/>
</dbReference>
<dbReference type="Gene3D" id="3.40.50.720">
    <property type="entry name" value="NAD(P)-binding Rossmann-like Domain"/>
    <property type="match status" value="1"/>
</dbReference>
<dbReference type="PANTHER" id="PTHR43249">
    <property type="entry name" value="UDP-N-ACETYL-2-AMINO-2-DEOXY-D-GLUCURONATE OXIDASE"/>
    <property type="match status" value="1"/>
</dbReference>
<dbReference type="InterPro" id="IPR052515">
    <property type="entry name" value="Gfo/Idh/MocA_Oxidoreductase"/>
</dbReference>
<protein>
    <recommendedName>
        <fullName evidence="5">Oxidoreductase</fullName>
    </recommendedName>
</protein>
<feature type="domain" description="GFO/IDH/MocA-like oxidoreductase" evidence="2">
    <location>
        <begin position="132"/>
        <end position="259"/>
    </location>
</feature>
<dbReference type="InterPro" id="IPR036291">
    <property type="entry name" value="NAD(P)-bd_dom_sf"/>
</dbReference>
<evidence type="ECO:0000259" key="2">
    <source>
        <dbReference type="Pfam" id="PF22725"/>
    </source>
</evidence>
<feature type="domain" description="Gfo/Idh/MocA-like oxidoreductase N-terminal" evidence="1">
    <location>
        <begin position="2"/>
        <end position="116"/>
    </location>
</feature>
<dbReference type="SUPFAM" id="SSF55347">
    <property type="entry name" value="Glyceraldehyde-3-phosphate dehydrogenase-like, C-terminal domain"/>
    <property type="match status" value="1"/>
</dbReference>
<dbReference type="InterPro" id="IPR000683">
    <property type="entry name" value="Gfo/Idh/MocA-like_OxRdtase_N"/>
</dbReference>
<dbReference type="OrthoDB" id="9781966at2"/>
<dbReference type="GO" id="GO:0000166">
    <property type="term" value="F:nucleotide binding"/>
    <property type="evidence" value="ECO:0007669"/>
    <property type="project" value="InterPro"/>
</dbReference>
<evidence type="ECO:0000313" key="4">
    <source>
        <dbReference type="Proteomes" id="UP000028525"/>
    </source>
</evidence>
<dbReference type="AlphaFoldDB" id="A0A084JFU5"/>
<reference evidence="3 4" key="1">
    <citation type="submission" date="2014-07" db="EMBL/GenBank/DDBJ databases">
        <title>Draft genome of Clostridium celerecrescens 152B isolated from sediments associated with methane hydrate from Krishna Godavari basin.</title>
        <authorList>
            <person name="Honkalas V.S."/>
            <person name="Dabir A.P."/>
            <person name="Arora P."/>
            <person name="Dhakephalkar P.K."/>
        </authorList>
    </citation>
    <scope>NUCLEOTIDE SEQUENCE [LARGE SCALE GENOMIC DNA]</scope>
    <source>
        <strain evidence="3 4">152B</strain>
    </source>
</reference>
<dbReference type="Pfam" id="PF22725">
    <property type="entry name" value="GFO_IDH_MocA_C3"/>
    <property type="match status" value="1"/>
</dbReference>
<name>A0A084JFU5_9FIRM</name>
<evidence type="ECO:0000313" key="3">
    <source>
        <dbReference type="EMBL" id="KEZ87829.1"/>
    </source>
</evidence>
<dbReference type="RefSeq" id="WP_038284074.1">
    <property type="nucleotide sequence ID" value="NZ_JPME01000029.1"/>
</dbReference>
<dbReference type="SUPFAM" id="SSF51735">
    <property type="entry name" value="NAD(P)-binding Rossmann-fold domains"/>
    <property type="match status" value="1"/>
</dbReference>
<proteinExistence type="predicted"/>
<dbReference type="EMBL" id="JPME01000029">
    <property type="protein sequence ID" value="KEZ87829.1"/>
    <property type="molecule type" value="Genomic_DNA"/>
</dbReference>
<gene>
    <name evidence="3" type="ORF">IO98_20355</name>
</gene>
<evidence type="ECO:0000259" key="1">
    <source>
        <dbReference type="Pfam" id="PF01408"/>
    </source>
</evidence>
<sequence length="339" mass="38052">MVRVGIIGCGNIGGVHAMVLNEIKQARLCAFADIRLKRAEEYSVRFTDGTAKAYDSMEDMLEKEALDVVHICTPHYCHVPMTAKALKKGLHVFMEKPPAISREQFDELLKVSDRSTGRLGICFQNRYNETTRKVNELLAQGTLGKIKGGRAFVTWHRDAPYYTESGWRGKLETEGGGALINQSIHALDLLLSWLGKPVRTEASMSNHHLKGIVEVEDTLEAYMTFSEGMDPVSASFYATTAYAMDAPVFLELACEKGFVRLEGNSVWYQTEGQEEPVVWQAKKSSLLGKSYWGSGHEACIRDFYDCLETGKAYFNDLTSVQNTFYTMMDIYDSARNEGR</sequence>